<evidence type="ECO:0000313" key="4">
    <source>
        <dbReference type="EMBL" id="MFC3230343.1"/>
    </source>
</evidence>
<dbReference type="Pfam" id="PF03428">
    <property type="entry name" value="RP-C"/>
    <property type="match status" value="1"/>
</dbReference>
<feature type="region of interest" description="Disordered" evidence="1">
    <location>
        <begin position="268"/>
        <end position="313"/>
    </location>
</feature>
<evidence type="ECO:0000259" key="2">
    <source>
        <dbReference type="Pfam" id="PF03428"/>
    </source>
</evidence>
<dbReference type="NCBIfam" id="NF040974">
    <property type="entry name" value="RepABC_RepC"/>
    <property type="match status" value="1"/>
</dbReference>
<feature type="compositionally biased region" description="Basic and acidic residues" evidence="1">
    <location>
        <begin position="413"/>
        <end position="427"/>
    </location>
</feature>
<organism evidence="4 5">
    <name type="scientific">Marinibaculum pumilum</name>
    <dbReference type="NCBI Taxonomy" id="1766165"/>
    <lineage>
        <taxon>Bacteria</taxon>
        <taxon>Pseudomonadati</taxon>
        <taxon>Pseudomonadota</taxon>
        <taxon>Alphaproteobacteria</taxon>
        <taxon>Rhodospirillales</taxon>
        <taxon>Rhodospirillaceae</taxon>
        <taxon>Marinibaculum</taxon>
    </lineage>
</organism>
<gene>
    <name evidence="4" type="primary">repC</name>
    <name evidence="4" type="ORF">ACFOGJ_24050</name>
</gene>
<dbReference type="InterPro" id="IPR047611">
    <property type="entry name" value="RepABC_RepC"/>
</dbReference>
<dbReference type="Pfam" id="PF11800">
    <property type="entry name" value="RP-C_C"/>
    <property type="match status" value="1"/>
</dbReference>
<dbReference type="InterPro" id="IPR021760">
    <property type="entry name" value="RepC_C"/>
</dbReference>
<feature type="compositionally biased region" description="Basic and acidic residues" evidence="1">
    <location>
        <begin position="297"/>
        <end position="313"/>
    </location>
</feature>
<dbReference type="RefSeq" id="WP_379905431.1">
    <property type="nucleotide sequence ID" value="NZ_JBHRTR010000044.1"/>
</dbReference>
<feature type="region of interest" description="Disordered" evidence="1">
    <location>
        <begin position="412"/>
        <end position="442"/>
    </location>
</feature>
<reference evidence="5" key="1">
    <citation type="journal article" date="2019" name="Int. J. Syst. Evol. Microbiol.">
        <title>The Global Catalogue of Microorganisms (GCM) 10K type strain sequencing project: providing services to taxonomists for standard genome sequencing and annotation.</title>
        <authorList>
            <consortium name="The Broad Institute Genomics Platform"/>
            <consortium name="The Broad Institute Genome Sequencing Center for Infectious Disease"/>
            <person name="Wu L."/>
            <person name="Ma J."/>
        </authorList>
    </citation>
    <scope>NUCLEOTIDE SEQUENCE [LARGE SCALE GENOMIC DNA]</scope>
    <source>
        <strain evidence="5">KCTC 42964</strain>
    </source>
</reference>
<proteinExistence type="predicted"/>
<feature type="domain" description="Plasmid replication protein C N-terminal" evidence="2">
    <location>
        <begin position="13"/>
        <end position="185"/>
    </location>
</feature>
<name>A0ABV7L6S1_9PROT</name>
<protein>
    <submittedName>
        <fullName evidence="4">Plasmid replication protein RepC</fullName>
    </submittedName>
</protein>
<evidence type="ECO:0000313" key="5">
    <source>
        <dbReference type="Proteomes" id="UP001595528"/>
    </source>
</evidence>
<keyword evidence="5" id="KW-1185">Reference proteome</keyword>
<dbReference type="EMBL" id="JBHRTR010000044">
    <property type="protein sequence ID" value="MFC3230343.1"/>
    <property type="molecule type" value="Genomic_DNA"/>
</dbReference>
<comment type="caution">
    <text evidence="4">The sequence shown here is derived from an EMBL/GenBank/DDBJ whole genome shotgun (WGS) entry which is preliminary data.</text>
</comment>
<feature type="domain" description="Plasmid replication protein C C-terminal" evidence="3">
    <location>
        <begin position="322"/>
        <end position="414"/>
    </location>
</feature>
<accession>A0ABV7L6S1</accession>
<dbReference type="InterPro" id="IPR005090">
    <property type="entry name" value="RepC_N"/>
</dbReference>
<evidence type="ECO:0000256" key="1">
    <source>
        <dbReference type="SAM" id="MobiDB-lite"/>
    </source>
</evidence>
<sequence length="442" mass="48166">MTHDTARQSSGFRTVSRMSIATEAAAERFAGTTEQRLARILAAFKRAAPHIGISAHLRETIDLLWSWTQPQDWRDGARPIVWPSNACLCHELGITDRQVRNRLRALERLGLIAAVESPTGRRYGRRGADGQILFAYGFDLSPLAARRAEFEAVAEAATAQREARAAFRRRLTIARKAVAQILDAAMEAELPEAATWSDIERRAGAVGVPESDAELQCAVAALEALQVEAAAAFEAACAVAERQREADAFPGDITGAEEINFRHIQLQPHHPSHSDTSSPKAQDRQGGRSGSGSGRHPSRERQSGGTDRDERRPVSPQLLAFAVPELIAEGVSASKADWREIVGAADRLRHGLGISQDAWGRACLVMGRERAAAAVAVIVSKRSDIRSPGGYLRGMVAKAERGELDLAASIYQARDRRQAEPTERSDPPPRWQGRKPQVPPMS</sequence>
<dbReference type="Proteomes" id="UP001595528">
    <property type="component" value="Unassembled WGS sequence"/>
</dbReference>
<evidence type="ECO:0000259" key="3">
    <source>
        <dbReference type="Pfam" id="PF11800"/>
    </source>
</evidence>